<sequence>MAWRHAGWDGIVPDGDGAVPDGDGIVPDGMIAQDLSPGLLGMRYADGLDA</sequence>
<evidence type="ECO:0000313" key="3">
    <source>
        <dbReference type="Proteomes" id="UP001164653"/>
    </source>
</evidence>
<name>A0A9E8NAE2_9BACT</name>
<gene>
    <name evidence="2" type="ORF">ON006_31860</name>
</gene>
<dbReference type="RefSeq" id="WP_244821826.1">
    <property type="nucleotide sequence ID" value="NZ_CP112998.1"/>
</dbReference>
<accession>A0A9E8NAE2</accession>
<dbReference type="EMBL" id="CP112998">
    <property type="protein sequence ID" value="WAC12308.1"/>
    <property type="molecule type" value="Genomic_DNA"/>
</dbReference>
<protein>
    <submittedName>
        <fullName evidence="2">Uncharacterized protein</fullName>
    </submittedName>
</protein>
<feature type="compositionally biased region" description="Low complexity" evidence="1">
    <location>
        <begin position="9"/>
        <end position="24"/>
    </location>
</feature>
<proteinExistence type="predicted"/>
<dbReference type="Proteomes" id="UP001164653">
    <property type="component" value="Chromosome"/>
</dbReference>
<feature type="region of interest" description="Disordered" evidence="1">
    <location>
        <begin position="1"/>
        <end position="24"/>
    </location>
</feature>
<organism evidence="2 3">
    <name type="scientific">Dyadobacter pollutisoli</name>
    <dbReference type="NCBI Taxonomy" id="2910158"/>
    <lineage>
        <taxon>Bacteria</taxon>
        <taxon>Pseudomonadati</taxon>
        <taxon>Bacteroidota</taxon>
        <taxon>Cytophagia</taxon>
        <taxon>Cytophagales</taxon>
        <taxon>Spirosomataceae</taxon>
        <taxon>Dyadobacter</taxon>
    </lineage>
</organism>
<dbReference type="AlphaFoldDB" id="A0A9E8NAE2"/>
<evidence type="ECO:0000313" key="2">
    <source>
        <dbReference type="EMBL" id="WAC12308.1"/>
    </source>
</evidence>
<dbReference type="KEGG" id="dpf:ON006_31860"/>
<keyword evidence="3" id="KW-1185">Reference proteome</keyword>
<evidence type="ECO:0000256" key="1">
    <source>
        <dbReference type="SAM" id="MobiDB-lite"/>
    </source>
</evidence>
<reference evidence="2" key="1">
    <citation type="submission" date="2022-11" db="EMBL/GenBank/DDBJ databases">
        <title>Dyadobacter pollutisoli sp. nov., isolated from plastic dumped soil.</title>
        <authorList>
            <person name="Kim J.M."/>
            <person name="Kim K.R."/>
            <person name="Lee J.K."/>
            <person name="Hao L."/>
            <person name="Jeon C.O."/>
        </authorList>
    </citation>
    <scope>NUCLEOTIDE SEQUENCE</scope>
    <source>
        <strain evidence="2">U1</strain>
    </source>
</reference>